<sequence>MRLGQVGTACLWLAAQAGAAATNFSSRVDEILSRPTFADATVGVRVYDLETGDIVYTRNEDSPLIPASNQKLLTSAVALSKLGLDFIFDTAAFATCAVNRNGVLNGDLWLVGSGDPSLTSERLADLARDLVARTGLKRITGNVYGDGSVFDNKFLGEGWSEDDESFYYSAQVAGLNTDLNVVSVTVSPGPAEGSAATVKVNGVPADEELYVDIQSTIDTIAAGGQNSGVFERLHGTNTIILGGSISADSGPITFQITIDNPNAFTAYRFALALNRAGVQVPRSPTKPGKAPRKAVRLGTSKSEPLSSLLKLFMKPSDNMYGEALLKTVGRAEYPNQPGSSASGVQVVKAFLEQEDIDSAGVSTVDGSGLSSLNTVTARFITDLLVHNRKTFTGEEWNTYFDALPIGGVDGTLKDRFVGSPVAGHVRAKTVRQRREKLKMT</sequence>
<comment type="caution">
    <text evidence="4">The sequence shown here is derived from an EMBL/GenBank/DDBJ whole genome shotgun (WGS) entry which is preliminary data.</text>
</comment>
<keyword evidence="2" id="KW-0378">Hydrolase</keyword>
<protein>
    <recommendedName>
        <fullName evidence="6">Serine-type D-Ala-D-Ala carboxypeptidase</fullName>
    </recommendedName>
</protein>
<keyword evidence="5" id="KW-1185">Reference proteome</keyword>
<feature type="signal peptide" evidence="3">
    <location>
        <begin position="1"/>
        <end position="21"/>
    </location>
</feature>
<gene>
    <name evidence="4" type="ORF">SAPIO_CDS6348</name>
</gene>
<evidence type="ECO:0000256" key="3">
    <source>
        <dbReference type="SAM" id="SignalP"/>
    </source>
</evidence>
<evidence type="ECO:0000256" key="2">
    <source>
        <dbReference type="ARBA" id="ARBA00022801"/>
    </source>
</evidence>
<dbReference type="PRINTS" id="PR00922">
    <property type="entry name" value="DADACBPTASE3"/>
</dbReference>
<reference evidence="4 5" key="1">
    <citation type="journal article" date="2014" name="Genome Announc.">
        <title>Draft genome sequence of the pathogenic fungus Scedosporium apiospermum.</title>
        <authorList>
            <person name="Vandeputte P."/>
            <person name="Ghamrawi S."/>
            <person name="Rechenmann M."/>
            <person name="Iltis A."/>
            <person name="Giraud S."/>
            <person name="Fleury M."/>
            <person name="Thornton C."/>
            <person name="Delhaes L."/>
            <person name="Meyer W."/>
            <person name="Papon N."/>
            <person name="Bouchara J.P."/>
        </authorList>
    </citation>
    <scope>NUCLEOTIDE SEQUENCE [LARGE SCALE GENOMIC DNA]</scope>
    <source>
        <strain evidence="4 5">IHEM 14462</strain>
    </source>
</reference>
<dbReference type="Gene3D" id="3.50.80.20">
    <property type="entry name" value="D-Ala-D-Ala carboxypeptidase C, peptidase S13"/>
    <property type="match status" value="1"/>
</dbReference>
<keyword evidence="3" id="KW-0732">Signal</keyword>
<dbReference type="KEGG" id="sapo:SAPIO_CDS6348"/>
<dbReference type="VEuPathDB" id="FungiDB:SAPIO_CDS6348"/>
<dbReference type="Proteomes" id="UP000028545">
    <property type="component" value="Unassembled WGS sequence"/>
</dbReference>
<dbReference type="InterPro" id="IPR000667">
    <property type="entry name" value="Peptidase_S13"/>
</dbReference>
<dbReference type="InterPro" id="IPR012338">
    <property type="entry name" value="Beta-lactam/transpept-like"/>
</dbReference>
<dbReference type="PANTHER" id="PTHR30023">
    <property type="entry name" value="D-ALANYL-D-ALANINE CARBOXYPEPTIDASE"/>
    <property type="match status" value="1"/>
</dbReference>
<dbReference type="Gene3D" id="3.40.710.10">
    <property type="entry name" value="DD-peptidase/beta-lactamase superfamily"/>
    <property type="match status" value="2"/>
</dbReference>
<organism evidence="4 5">
    <name type="scientific">Pseudallescheria apiosperma</name>
    <name type="common">Scedosporium apiospermum</name>
    <dbReference type="NCBI Taxonomy" id="563466"/>
    <lineage>
        <taxon>Eukaryota</taxon>
        <taxon>Fungi</taxon>
        <taxon>Dikarya</taxon>
        <taxon>Ascomycota</taxon>
        <taxon>Pezizomycotina</taxon>
        <taxon>Sordariomycetes</taxon>
        <taxon>Hypocreomycetidae</taxon>
        <taxon>Microascales</taxon>
        <taxon>Microascaceae</taxon>
        <taxon>Scedosporium</taxon>
    </lineage>
</organism>
<evidence type="ECO:0000313" key="4">
    <source>
        <dbReference type="EMBL" id="KEZ42108.1"/>
    </source>
</evidence>
<dbReference type="GeneID" id="27725420"/>
<evidence type="ECO:0000313" key="5">
    <source>
        <dbReference type="Proteomes" id="UP000028545"/>
    </source>
</evidence>
<accession>A0A084G446</accession>
<feature type="chain" id="PRO_5005411821" description="Serine-type D-Ala-D-Ala carboxypeptidase" evidence="3">
    <location>
        <begin position="22"/>
        <end position="440"/>
    </location>
</feature>
<dbReference type="OrthoDB" id="10253650at2759"/>
<dbReference type="GO" id="GO:0006508">
    <property type="term" value="P:proteolysis"/>
    <property type="evidence" value="ECO:0007669"/>
    <property type="project" value="InterPro"/>
</dbReference>
<dbReference type="NCBIfam" id="TIGR00666">
    <property type="entry name" value="PBP4"/>
    <property type="match status" value="1"/>
</dbReference>
<dbReference type="GO" id="GO:0004185">
    <property type="term" value="F:serine-type carboxypeptidase activity"/>
    <property type="evidence" value="ECO:0007669"/>
    <property type="project" value="InterPro"/>
</dbReference>
<dbReference type="RefSeq" id="XP_016641907.1">
    <property type="nucleotide sequence ID" value="XM_016788473.1"/>
</dbReference>
<name>A0A084G446_PSEDA</name>
<evidence type="ECO:0000256" key="1">
    <source>
        <dbReference type="ARBA" id="ARBA00006096"/>
    </source>
</evidence>
<dbReference type="AlphaFoldDB" id="A0A084G446"/>
<proteinExistence type="inferred from homology"/>
<dbReference type="Pfam" id="PF02113">
    <property type="entry name" value="Peptidase_S13"/>
    <property type="match status" value="1"/>
</dbReference>
<dbReference type="GO" id="GO:0000270">
    <property type="term" value="P:peptidoglycan metabolic process"/>
    <property type="evidence" value="ECO:0007669"/>
    <property type="project" value="TreeGrafter"/>
</dbReference>
<comment type="similarity">
    <text evidence="1">Belongs to the peptidase S13 family.</text>
</comment>
<evidence type="ECO:0008006" key="6">
    <source>
        <dbReference type="Google" id="ProtNLM"/>
    </source>
</evidence>
<dbReference type="SUPFAM" id="SSF56601">
    <property type="entry name" value="beta-lactamase/transpeptidase-like"/>
    <property type="match status" value="1"/>
</dbReference>
<dbReference type="EMBL" id="JOWA01000102">
    <property type="protein sequence ID" value="KEZ42108.1"/>
    <property type="molecule type" value="Genomic_DNA"/>
</dbReference>
<dbReference type="HOGENOM" id="CLU_017692_1_2_1"/>
<dbReference type="PANTHER" id="PTHR30023:SF0">
    <property type="entry name" value="PENICILLIN-SENSITIVE CARBOXYPEPTIDASE A"/>
    <property type="match status" value="1"/>
</dbReference>